<dbReference type="Proteomes" id="UP000281415">
    <property type="component" value="Segment"/>
</dbReference>
<sequence length="58" mass="7027">MNEEKILHKYFCTECNTWNHIHWLVEKRYNNAPCCCECGQENIEDYTYHGTVTIQEEN</sequence>
<keyword evidence="2" id="KW-1185">Reference proteome</keyword>
<evidence type="ECO:0000313" key="1">
    <source>
        <dbReference type="EMBL" id="AYD80934.1"/>
    </source>
</evidence>
<gene>
    <name evidence="1" type="ORF">Ray17_33</name>
</gene>
<organism evidence="1 2">
    <name type="scientific">Bacillus phage Ray17</name>
    <dbReference type="NCBI Taxonomy" id="2315627"/>
    <lineage>
        <taxon>Viruses</taxon>
        <taxon>Duplodnaviria</taxon>
        <taxon>Heunggongvirae</taxon>
        <taxon>Uroviricota</taxon>
        <taxon>Caudoviricetes</taxon>
        <taxon>Trautnerviridae</taxon>
        <taxon>Polsinellivirinae</taxon>
        <taxon>Splendidredvirus</taxon>
        <taxon>Splendidredvirus ray17</taxon>
    </lineage>
</organism>
<protein>
    <submittedName>
        <fullName evidence="1">Uncharacterized protein</fullName>
    </submittedName>
</protein>
<dbReference type="EMBL" id="MH752385">
    <property type="protein sequence ID" value="AYD80934.1"/>
    <property type="molecule type" value="Genomic_DNA"/>
</dbReference>
<accession>A0A386K9C5</accession>
<evidence type="ECO:0000313" key="2">
    <source>
        <dbReference type="Proteomes" id="UP000281415"/>
    </source>
</evidence>
<reference evidence="2" key="1">
    <citation type="submission" date="2018-08" db="EMBL/GenBank/DDBJ databases">
        <authorList>
            <person name="Showalter R."/>
            <person name="Adat I."/>
            <person name="Raab R."/>
            <person name="Temple L."/>
        </authorList>
    </citation>
    <scope>NUCLEOTIDE SEQUENCE [LARGE SCALE GENOMIC DNA]</scope>
</reference>
<proteinExistence type="predicted"/>
<name>A0A386K9C5_9CAUD</name>